<dbReference type="Gene3D" id="3.80.10.10">
    <property type="entry name" value="Ribonuclease Inhibitor"/>
    <property type="match status" value="2"/>
</dbReference>
<dbReference type="InterPro" id="IPR001611">
    <property type="entry name" value="Leu-rich_rpt"/>
</dbReference>
<dbReference type="AlphaFoldDB" id="A0AAE9WDE5"/>
<keyword evidence="2" id="KW-0677">Repeat</keyword>
<reference evidence="3 4" key="1">
    <citation type="journal article" date="2023" name="G3 (Bethesda)">
        <title>A high-quality reference genome for the fission yeast Schizosaccharomyces osmophilus.</title>
        <authorList>
            <person name="Jia G.S."/>
            <person name="Zhang W.C."/>
            <person name="Liang Y."/>
            <person name="Liu X.H."/>
            <person name="Rhind N."/>
            <person name="Pidoux A."/>
            <person name="Brysch-Herzberg M."/>
            <person name="Du L.L."/>
        </authorList>
    </citation>
    <scope>NUCLEOTIDE SEQUENCE [LARGE SCALE GENOMIC DNA]</scope>
    <source>
        <strain evidence="3 4">CBS 15793</strain>
    </source>
</reference>
<sequence>MKNILASEYASILGTRIVLVPEHQENSDFKIILDKDIDPKTFVKRCWRHKLPIIVKNRSLYCSKEFPFDKKKSFLNALQEKYGSSSPLISSLNLDNGKQIEFCGFQDIKSLQADFQRLRIVILENLQISSVDSGIDLGSILPGIQKLNLSNNLLTSMNDVLFLCSQLANLSELILDKNQYLFLDGLTHTYSIPQVSSLSLRDCNIQSYELNWIQITFPCLNELHLDYNDINLSQYTRFISTGILSLSHNTQLLTIDISSSSVFERTKWLNISFANVSDLNTLPLEKMQYLSFLDISGNNISSWDQITLLQKLKNLKELRVSLSKLHDKTDESRMFVIARLPVLMKLNDVSISKSEREDSEIYFSSYIRKYISEKEITSAGVLDRIEPVWRHIWKRHGLPVLDFYQDRKVEKKPGIIKDNISRPVCATYDESHESLYFRFHQNWTVLSVKALIASQFNLRAHENVFQFKGQEDKDFQTIDYTQDEKQLFELPFTIIEVKVKSLRNE</sequence>
<organism evidence="3 4">
    <name type="scientific">Schizosaccharomyces osmophilus</name>
    <dbReference type="NCBI Taxonomy" id="2545709"/>
    <lineage>
        <taxon>Eukaryota</taxon>
        <taxon>Fungi</taxon>
        <taxon>Dikarya</taxon>
        <taxon>Ascomycota</taxon>
        <taxon>Taphrinomycotina</taxon>
        <taxon>Schizosaccharomycetes</taxon>
        <taxon>Schizosaccharomycetales</taxon>
        <taxon>Schizosaccharomycetaceae</taxon>
        <taxon>Schizosaccharomyces</taxon>
    </lineage>
</organism>
<dbReference type="PANTHER" id="PTHR18849">
    <property type="entry name" value="LEUCINE RICH REPEAT PROTEIN"/>
    <property type="match status" value="1"/>
</dbReference>
<dbReference type="PROSITE" id="PS51450">
    <property type="entry name" value="LRR"/>
    <property type="match status" value="2"/>
</dbReference>
<evidence type="ECO:0000313" key="3">
    <source>
        <dbReference type="EMBL" id="WBW73137.1"/>
    </source>
</evidence>
<keyword evidence="4" id="KW-1185">Reference proteome</keyword>
<dbReference type="InterPro" id="IPR032675">
    <property type="entry name" value="LRR_dom_sf"/>
</dbReference>
<proteinExistence type="predicted"/>
<evidence type="ECO:0000313" key="4">
    <source>
        <dbReference type="Proteomes" id="UP001212411"/>
    </source>
</evidence>
<protein>
    <submittedName>
        <fullName evidence="3">Tubulin specific chaperone cofactor E</fullName>
    </submittedName>
</protein>
<dbReference type="PANTHER" id="PTHR18849:SF0">
    <property type="entry name" value="CILIA- AND FLAGELLA-ASSOCIATED PROTEIN 410-RELATED"/>
    <property type="match status" value="1"/>
</dbReference>
<dbReference type="EMBL" id="CP115612">
    <property type="protein sequence ID" value="WBW73137.1"/>
    <property type="molecule type" value="Genomic_DNA"/>
</dbReference>
<name>A0AAE9WDE5_9SCHI</name>
<dbReference type="RefSeq" id="XP_056037380.1">
    <property type="nucleotide sequence ID" value="XM_056181611.1"/>
</dbReference>
<gene>
    <name evidence="3" type="primary">alp21</name>
    <name evidence="3" type="ORF">SOMG_02820</name>
</gene>
<dbReference type="SUPFAM" id="SSF52058">
    <property type="entry name" value="L domain-like"/>
    <property type="match status" value="1"/>
</dbReference>
<dbReference type="GeneID" id="80876300"/>
<keyword evidence="1" id="KW-0433">Leucine-rich repeat</keyword>
<evidence type="ECO:0000256" key="1">
    <source>
        <dbReference type="ARBA" id="ARBA00022614"/>
    </source>
</evidence>
<dbReference type="KEGG" id="som:SOMG_02820"/>
<evidence type="ECO:0000256" key="2">
    <source>
        <dbReference type="ARBA" id="ARBA00022737"/>
    </source>
</evidence>
<dbReference type="Proteomes" id="UP001212411">
    <property type="component" value="Chromosome 2"/>
</dbReference>
<accession>A0AAE9WDE5</accession>